<accession>A0AAF3FQC6</accession>
<evidence type="ECO:0000256" key="13">
    <source>
        <dbReference type="RuleBase" id="RU000454"/>
    </source>
</evidence>
<dbReference type="InterPro" id="IPR001969">
    <property type="entry name" value="Aspartic_peptidase_AS"/>
</dbReference>
<dbReference type="InterPro" id="IPR033121">
    <property type="entry name" value="PEPTIDASE_A1"/>
</dbReference>
<dbReference type="GO" id="GO:0004190">
    <property type="term" value="F:aspartic-type endopeptidase activity"/>
    <property type="evidence" value="ECO:0007669"/>
    <property type="project" value="UniProtKB-KW"/>
</dbReference>
<evidence type="ECO:0000256" key="11">
    <source>
        <dbReference type="PIRSR" id="PIRSR601461-1"/>
    </source>
</evidence>
<evidence type="ECO:0000256" key="14">
    <source>
        <dbReference type="SAM" id="SignalP"/>
    </source>
</evidence>
<evidence type="ECO:0000313" key="17">
    <source>
        <dbReference type="WBParaSite" id="MBELARI_LOCUS9412"/>
    </source>
</evidence>
<sequence>MKSFIFFALLHLAFGAIFKHGLVHHVSKMQKMIRAGTWADHLVKKQAMKAEALKANPHFRGSFPQKVYDYEDEEYLGNVTIGSPDQSFKVILDTGSADFWIPDRYCDQGFDCEGCTKLNWDCAFECQDGFCCEVLTEKWKNTAWLNYTRQPSVFKTACDGKARYDLTKSSTYQHNGNGFDIYYGTGSAYGFLGTDTVRFGAVGTDQLVVPKSTFGMATHIADFFAEDPIDGILGLAWPSISVSDSTPVLNNAISQKLLDQNLFSVYLAMIGFQDGVYGGVYTYGAIDTENCGPILAYQPLSSATYWQYKMSQVDVGSYSQSSGRFQWDVISDTGTSFIGAPQSISDKIGKQLGATWDKKNQVYEIACNATIPDFVFTIAGPDVNFCYLALFPFDNEGFGPDWILGDPFIRQYCHVFDYQQKRIGFSANIVQ</sequence>
<dbReference type="GO" id="GO:0005576">
    <property type="term" value="C:extracellular region"/>
    <property type="evidence" value="ECO:0007669"/>
    <property type="project" value="UniProtKB-SubCell"/>
</dbReference>
<evidence type="ECO:0000256" key="8">
    <source>
        <dbReference type="ARBA" id="ARBA00023145"/>
    </source>
</evidence>
<keyword evidence="3" id="KW-0964">Secreted</keyword>
<dbReference type="Pfam" id="PF00026">
    <property type="entry name" value="Asp"/>
    <property type="match status" value="2"/>
</dbReference>
<dbReference type="PROSITE" id="PS00141">
    <property type="entry name" value="ASP_PROTEASE"/>
    <property type="match status" value="1"/>
</dbReference>
<evidence type="ECO:0000256" key="9">
    <source>
        <dbReference type="ARBA" id="ARBA00023157"/>
    </source>
</evidence>
<name>A0AAF3FQC6_9BILA</name>
<comment type="subcellular location">
    <subcellularLocation>
        <location evidence="1">Secreted</location>
    </subcellularLocation>
</comment>
<keyword evidence="4 13" id="KW-0645">Protease</keyword>
<dbReference type="InterPro" id="IPR001461">
    <property type="entry name" value="Aspartic_peptidase_A1"/>
</dbReference>
<dbReference type="PROSITE" id="PS51767">
    <property type="entry name" value="PEPTIDASE_A1"/>
    <property type="match status" value="1"/>
</dbReference>
<proteinExistence type="inferred from homology"/>
<dbReference type="PRINTS" id="PR00792">
    <property type="entry name" value="PEPSIN"/>
</dbReference>
<feature type="disulfide bond" evidence="12">
    <location>
        <begin position="106"/>
        <end position="158"/>
    </location>
</feature>
<dbReference type="PANTHER" id="PTHR47966">
    <property type="entry name" value="BETA-SITE APP-CLEAVING ENZYME, ISOFORM A-RELATED"/>
    <property type="match status" value="1"/>
</dbReference>
<evidence type="ECO:0000256" key="4">
    <source>
        <dbReference type="ARBA" id="ARBA00022670"/>
    </source>
</evidence>
<evidence type="ECO:0000256" key="3">
    <source>
        <dbReference type="ARBA" id="ARBA00022525"/>
    </source>
</evidence>
<dbReference type="AlphaFoldDB" id="A0AAF3FQC6"/>
<keyword evidence="10" id="KW-0325">Glycoprotein</keyword>
<evidence type="ECO:0000256" key="12">
    <source>
        <dbReference type="PIRSR" id="PIRSR601461-2"/>
    </source>
</evidence>
<dbReference type="InterPro" id="IPR034164">
    <property type="entry name" value="Pepsin-like_dom"/>
</dbReference>
<evidence type="ECO:0000256" key="1">
    <source>
        <dbReference type="ARBA" id="ARBA00004613"/>
    </source>
</evidence>
<keyword evidence="9 12" id="KW-1015">Disulfide bond</keyword>
<comment type="similarity">
    <text evidence="2 13">Belongs to the peptidase A1 family.</text>
</comment>
<feature type="active site" evidence="11">
    <location>
        <position position="93"/>
    </location>
</feature>
<dbReference type="FunFam" id="2.40.70.10:FF:000058">
    <property type="entry name" value="ASpartyl Protease"/>
    <property type="match status" value="1"/>
</dbReference>
<keyword evidence="5 14" id="KW-0732">Signal</keyword>
<feature type="domain" description="Peptidase A1" evidence="15">
    <location>
        <begin position="75"/>
        <end position="426"/>
    </location>
</feature>
<organism evidence="16 17">
    <name type="scientific">Mesorhabditis belari</name>
    <dbReference type="NCBI Taxonomy" id="2138241"/>
    <lineage>
        <taxon>Eukaryota</taxon>
        <taxon>Metazoa</taxon>
        <taxon>Ecdysozoa</taxon>
        <taxon>Nematoda</taxon>
        <taxon>Chromadorea</taxon>
        <taxon>Rhabditida</taxon>
        <taxon>Rhabditina</taxon>
        <taxon>Rhabditomorpha</taxon>
        <taxon>Rhabditoidea</taxon>
        <taxon>Rhabditidae</taxon>
        <taxon>Mesorhabditinae</taxon>
        <taxon>Mesorhabditis</taxon>
    </lineage>
</organism>
<evidence type="ECO:0000256" key="10">
    <source>
        <dbReference type="ARBA" id="ARBA00023180"/>
    </source>
</evidence>
<keyword evidence="6 13" id="KW-0064">Aspartyl protease</keyword>
<protein>
    <recommendedName>
        <fullName evidence="15">Peptidase A1 domain-containing protein</fullName>
    </recommendedName>
</protein>
<feature type="signal peptide" evidence="14">
    <location>
        <begin position="1"/>
        <end position="15"/>
    </location>
</feature>
<feature type="chain" id="PRO_5042121448" description="Peptidase A1 domain-containing protein" evidence="14">
    <location>
        <begin position="16"/>
        <end position="431"/>
    </location>
</feature>
<dbReference type="Gene3D" id="2.40.70.10">
    <property type="entry name" value="Acid Proteases"/>
    <property type="match status" value="2"/>
</dbReference>
<evidence type="ECO:0000259" key="15">
    <source>
        <dbReference type="PROSITE" id="PS51767"/>
    </source>
</evidence>
<evidence type="ECO:0000256" key="5">
    <source>
        <dbReference type="ARBA" id="ARBA00022729"/>
    </source>
</evidence>
<feature type="active site" evidence="11">
    <location>
        <position position="332"/>
    </location>
</feature>
<dbReference type="PANTHER" id="PTHR47966:SF45">
    <property type="entry name" value="PEPTIDASE A1 DOMAIN-CONTAINING PROTEIN"/>
    <property type="match status" value="1"/>
</dbReference>
<keyword evidence="16" id="KW-1185">Reference proteome</keyword>
<dbReference type="SUPFAM" id="SSF50630">
    <property type="entry name" value="Acid proteases"/>
    <property type="match status" value="1"/>
</dbReference>
<dbReference type="GO" id="GO:0006508">
    <property type="term" value="P:proteolysis"/>
    <property type="evidence" value="ECO:0007669"/>
    <property type="project" value="UniProtKB-KW"/>
</dbReference>
<evidence type="ECO:0000313" key="16">
    <source>
        <dbReference type="Proteomes" id="UP000887575"/>
    </source>
</evidence>
<dbReference type="GO" id="GO:0005764">
    <property type="term" value="C:lysosome"/>
    <property type="evidence" value="ECO:0007669"/>
    <property type="project" value="TreeGrafter"/>
</dbReference>
<dbReference type="WBParaSite" id="MBELARI_LOCUS9412">
    <property type="protein sequence ID" value="MBELARI_LOCUS9412"/>
    <property type="gene ID" value="MBELARI_LOCUS9412"/>
</dbReference>
<evidence type="ECO:0000256" key="6">
    <source>
        <dbReference type="ARBA" id="ARBA00022750"/>
    </source>
</evidence>
<dbReference type="CDD" id="cd05471">
    <property type="entry name" value="pepsin_like"/>
    <property type="match status" value="1"/>
</dbReference>
<evidence type="ECO:0000256" key="7">
    <source>
        <dbReference type="ARBA" id="ARBA00022801"/>
    </source>
</evidence>
<reference evidence="17" key="1">
    <citation type="submission" date="2024-02" db="UniProtKB">
        <authorList>
            <consortium name="WormBaseParasite"/>
        </authorList>
    </citation>
    <scope>IDENTIFICATION</scope>
</reference>
<evidence type="ECO:0000256" key="2">
    <source>
        <dbReference type="ARBA" id="ARBA00007447"/>
    </source>
</evidence>
<keyword evidence="8" id="KW-0865">Zymogen</keyword>
<dbReference type="InterPro" id="IPR021109">
    <property type="entry name" value="Peptidase_aspartic_dom_sf"/>
</dbReference>
<dbReference type="Proteomes" id="UP000887575">
    <property type="component" value="Unassembled WGS sequence"/>
</dbReference>
<keyword evidence="7 13" id="KW-0378">Hydrolase</keyword>